<dbReference type="EMBL" id="AWUE01018942">
    <property type="protein sequence ID" value="OMO77408.1"/>
    <property type="molecule type" value="Genomic_DNA"/>
</dbReference>
<feature type="compositionally biased region" description="Polar residues" evidence="1">
    <location>
        <begin position="21"/>
        <end position="46"/>
    </location>
</feature>
<evidence type="ECO:0000313" key="2">
    <source>
        <dbReference type="EMBL" id="OMO77408.1"/>
    </source>
</evidence>
<organism evidence="2 3">
    <name type="scientific">Corchorus olitorius</name>
    <dbReference type="NCBI Taxonomy" id="93759"/>
    <lineage>
        <taxon>Eukaryota</taxon>
        <taxon>Viridiplantae</taxon>
        <taxon>Streptophyta</taxon>
        <taxon>Embryophyta</taxon>
        <taxon>Tracheophyta</taxon>
        <taxon>Spermatophyta</taxon>
        <taxon>Magnoliopsida</taxon>
        <taxon>eudicotyledons</taxon>
        <taxon>Gunneridae</taxon>
        <taxon>Pentapetalae</taxon>
        <taxon>rosids</taxon>
        <taxon>malvids</taxon>
        <taxon>Malvales</taxon>
        <taxon>Malvaceae</taxon>
        <taxon>Grewioideae</taxon>
        <taxon>Apeibeae</taxon>
        <taxon>Corchorus</taxon>
    </lineage>
</organism>
<gene>
    <name evidence="2" type="ORF">COLO4_25194</name>
</gene>
<dbReference type="AlphaFoldDB" id="A0A1R3I4B5"/>
<protein>
    <submittedName>
        <fullName evidence="2">Uncharacterized protein</fullName>
    </submittedName>
</protein>
<sequence>MDGKPNEANDKGKGKAEKASSPDQTDLNDLPSFSSQTPQDNSQQQALRIPYGKFP</sequence>
<keyword evidence="3" id="KW-1185">Reference proteome</keyword>
<proteinExistence type="predicted"/>
<name>A0A1R3I4B5_9ROSI</name>
<reference evidence="3" key="1">
    <citation type="submission" date="2013-09" db="EMBL/GenBank/DDBJ databases">
        <title>Corchorus olitorius genome sequencing.</title>
        <authorList>
            <person name="Alam M."/>
            <person name="Haque M.S."/>
            <person name="Islam M.S."/>
            <person name="Emdad E.M."/>
            <person name="Islam M.M."/>
            <person name="Ahmed B."/>
            <person name="Halim A."/>
            <person name="Hossen Q.M.M."/>
            <person name="Hossain M.Z."/>
            <person name="Ahmed R."/>
            <person name="Khan M.M."/>
            <person name="Islam R."/>
            <person name="Rashid M.M."/>
            <person name="Khan S.A."/>
            <person name="Rahman M.S."/>
            <person name="Alam M."/>
            <person name="Yahiya A.S."/>
            <person name="Khan M.S."/>
            <person name="Azam M.S."/>
            <person name="Haque T."/>
            <person name="Lashkar M.Z.H."/>
            <person name="Akhand A.I."/>
            <person name="Morshed G."/>
            <person name="Roy S."/>
            <person name="Uddin K.S."/>
            <person name="Rabeya T."/>
            <person name="Hossain A.S."/>
            <person name="Chowdhury A."/>
            <person name="Snigdha A.R."/>
            <person name="Mortoza M.S."/>
            <person name="Matin S.A."/>
            <person name="Hoque S.M.E."/>
            <person name="Islam M.K."/>
            <person name="Roy D.K."/>
            <person name="Haider R."/>
            <person name="Moosa M.M."/>
            <person name="Elias S.M."/>
            <person name="Hasan A.M."/>
            <person name="Jahan S."/>
            <person name="Shafiuddin M."/>
            <person name="Mahmood N."/>
            <person name="Shommy N.S."/>
        </authorList>
    </citation>
    <scope>NUCLEOTIDE SEQUENCE [LARGE SCALE GENOMIC DNA]</scope>
    <source>
        <strain evidence="3">cv. O-4</strain>
    </source>
</reference>
<evidence type="ECO:0000256" key="1">
    <source>
        <dbReference type="SAM" id="MobiDB-lite"/>
    </source>
</evidence>
<feature type="region of interest" description="Disordered" evidence="1">
    <location>
        <begin position="1"/>
        <end position="55"/>
    </location>
</feature>
<evidence type="ECO:0000313" key="3">
    <source>
        <dbReference type="Proteomes" id="UP000187203"/>
    </source>
</evidence>
<accession>A0A1R3I4B5</accession>
<comment type="caution">
    <text evidence="2">The sequence shown here is derived from an EMBL/GenBank/DDBJ whole genome shotgun (WGS) entry which is preliminary data.</text>
</comment>
<feature type="compositionally biased region" description="Basic and acidic residues" evidence="1">
    <location>
        <begin position="1"/>
        <end position="20"/>
    </location>
</feature>
<dbReference type="Proteomes" id="UP000187203">
    <property type="component" value="Unassembled WGS sequence"/>
</dbReference>